<name>A0A024GNQ1_9STRA</name>
<dbReference type="Proteomes" id="UP000053237">
    <property type="component" value="Unassembled WGS sequence"/>
</dbReference>
<protein>
    <submittedName>
        <fullName evidence="1">Uncharacterized protein</fullName>
    </submittedName>
</protein>
<dbReference type="EMBL" id="CAIX01000231">
    <property type="protein sequence ID" value="CCI48509.1"/>
    <property type="molecule type" value="Genomic_DNA"/>
</dbReference>
<proteinExistence type="predicted"/>
<dbReference type="InParanoid" id="A0A024GNQ1"/>
<dbReference type="AlphaFoldDB" id="A0A024GNQ1"/>
<accession>A0A024GNQ1</accession>
<reference evidence="1 2" key="1">
    <citation type="submission" date="2012-05" db="EMBL/GenBank/DDBJ databases">
        <title>Recombination and specialization in a pathogen metapopulation.</title>
        <authorList>
            <person name="Gardiner A."/>
            <person name="Kemen E."/>
            <person name="Schultz-Larsen T."/>
            <person name="MacLean D."/>
            <person name="Van Oosterhout C."/>
            <person name="Jones J.D.G."/>
        </authorList>
    </citation>
    <scope>NUCLEOTIDE SEQUENCE [LARGE SCALE GENOMIC DNA]</scope>
    <source>
        <strain evidence="1 2">Ac Nc2</strain>
    </source>
</reference>
<evidence type="ECO:0000313" key="2">
    <source>
        <dbReference type="Proteomes" id="UP000053237"/>
    </source>
</evidence>
<evidence type="ECO:0000313" key="1">
    <source>
        <dbReference type="EMBL" id="CCI48509.1"/>
    </source>
</evidence>
<comment type="caution">
    <text evidence="1">The sequence shown here is derived from an EMBL/GenBank/DDBJ whole genome shotgun (WGS) entry which is preliminary data.</text>
</comment>
<organism evidence="1 2">
    <name type="scientific">Albugo candida</name>
    <dbReference type="NCBI Taxonomy" id="65357"/>
    <lineage>
        <taxon>Eukaryota</taxon>
        <taxon>Sar</taxon>
        <taxon>Stramenopiles</taxon>
        <taxon>Oomycota</taxon>
        <taxon>Peronosporomycetes</taxon>
        <taxon>Albuginales</taxon>
        <taxon>Albuginaceae</taxon>
        <taxon>Albugo</taxon>
    </lineage>
</organism>
<sequence length="167" mass="19537">MGAYCCLSFRLKRDYQPKKTSLKQNFIESVSQESGEHPDTKKLISDEIIQRSIKTTEIDRLEVSQYRCTCEDCPRMKIIMAVTSCSILFDMEKCTSDTTRQRLQRVLLAYLTYDETRDTLDPKVVQLAHELVIERKLKDDDAFRNCEIVDLEAIKYDNWTITRSAHL</sequence>
<keyword evidence="2" id="KW-1185">Reference proteome</keyword>
<gene>
    <name evidence="1" type="ORF">BN9_096470</name>
</gene>